<dbReference type="AlphaFoldDB" id="A0A7S1T9V2"/>
<accession>A0A7S1T9V2</accession>
<organism evidence="1">
    <name type="scientific">Compsopogon caeruleus</name>
    <dbReference type="NCBI Taxonomy" id="31354"/>
    <lineage>
        <taxon>Eukaryota</taxon>
        <taxon>Rhodophyta</taxon>
        <taxon>Compsopogonophyceae</taxon>
        <taxon>Compsopogonales</taxon>
        <taxon>Compsopogonaceae</taxon>
        <taxon>Compsopogon</taxon>
    </lineage>
</organism>
<evidence type="ECO:0000313" key="1">
    <source>
        <dbReference type="EMBL" id="CAD9230248.1"/>
    </source>
</evidence>
<sequence length="272" mass="30478">MDEKAPVLDTVFGSRKTLPVPKKKLVAIRLPGSLHSDSEARLRRGDVESWVTNVLGPEGWTALIDALASRSIGEDDVLDSRVDDAKNQTIPNDLSERTPPAMNLRLRPGDAQSKLRMIPEQSGLRLLCQGRRRRIDASASRSDNFHESVRANVPTRDDDVTDVKILGIVSSTFAVAPTEVVDVQYFSRRSLEALMNAKCEEGSSEMHQGICAPRNLDMIIEEFLDRSKATPVDLEDFSMRPLVSGRFEHKESYNFDKDPRVPRRIKPDDVID</sequence>
<name>A0A7S1T9V2_9RHOD</name>
<gene>
    <name evidence="1" type="ORF">CCAE0312_LOCUS2425</name>
</gene>
<protein>
    <submittedName>
        <fullName evidence="1">Uncharacterized protein</fullName>
    </submittedName>
</protein>
<dbReference type="EMBL" id="HBGH01004416">
    <property type="protein sequence ID" value="CAD9230248.1"/>
    <property type="molecule type" value="Transcribed_RNA"/>
</dbReference>
<reference evidence="1" key="1">
    <citation type="submission" date="2021-01" db="EMBL/GenBank/DDBJ databases">
        <authorList>
            <person name="Corre E."/>
            <person name="Pelletier E."/>
            <person name="Niang G."/>
            <person name="Scheremetjew M."/>
            <person name="Finn R."/>
            <person name="Kale V."/>
            <person name="Holt S."/>
            <person name="Cochrane G."/>
            <person name="Meng A."/>
            <person name="Brown T."/>
            <person name="Cohen L."/>
        </authorList>
    </citation>
    <scope>NUCLEOTIDE SEQUENCE</scope>
    <source>
        <strain evidence="1">SAG 36.94</strain>
    </source>
</reference>
<proteinExistence type="predicted"/>